<evidence type="ECO:0000256" key="2">
    <source>
        <dbReference type="ARBA" id="ARBA00023125"/>
    </source>
</evidence>
<dbReference type="EMBL" id="BMRG01000022">
    <property type="protein sequence ID" value="GGP81798.1"/>
    <property type="molecule type" value="Genomic_DNA"/>
</dbReference>
<dbReference type="InterPro" id="IPR000843">
    <property type="entry name" value="HTH_LacI"/>
</dbReference>
<dbReference type="CDD" id="cd06267">
    <property type="entry name" value="PBP1_LacI_sugar_binding-like"/>
    <property type="match status" value="1"/>
</dbReference>
<name>A0A918EHI0_9PSEU</name>
<reference evidence="6" key="1">
    <citation type="journal article" date="2014" name="Int. J. Syst. Evol. Microbiol.">
        <title>Complete genome sequence of Corynebacterium casei LMG S-19264T (=DSM 44701T), isolated from a smear-ripened cheese.</title>
        <authorList>
            <consortium name="US DOE Joint Genome Institute (JGI-PGF)"/>
            <person name="Walter F."/>
            <person name="Albersmeier A."/>
            <person name="Kalinowski J."/>
            <person name="Ruckert C."/>
        </authorList>
    </citation>
    <scope>NUCLEOTIDE SEQUENCE</scope>
    <source>
        <strain evidence="6">JCM 3313</strain>
    </source>
</reference>
<dbReference type="Gene3D" id="3.40.50.2300">
    <property type="match status" value="2"/>
</dbReference>
<keyword evidence="1" id="KW-0805">Transcription regulation</keyword>
<keyword evidence="3" id="KW-0804">Transcription</keyword>
<dbReference type="SUPFAM" id="SSF53822">
    <property type="entry name" value="Periplasmic binding protein-like I"/>
    <property type="match status" value="1"/>
</dbReference>
<evidence type="ECO:0000256" key="4">
    <source>
        <dbReference type="SAM" id="MobiDB-lite"/>
    </source>
</evidence>
<protein>
    <submittedName>
        <fullName evidence="6">LacI family transcriptional regulator</fullName>
    </submittedName>
</protein>
<evidence type="ECO:0000259" key="5">
    <source>
        <dbReference type="PROSITE" id="PS50932"/>
    </source>
</evidence>
<feature type="region of interest" description="Disordered" evidence="4">
    <location>
        <begin position="345"/>
        <end position="375"/>
    </location>
</feature>
<dbReference type="GO" id="GO:0003700">
    <property type="term" value="F:DNA-binding transcription factor activity"/>
    <property type="evidence" value="ECO:0007669"/>
    <property type="project" value="TreeGrafter"/>
</dbReference>
<dbReference type="InterPro" id="IPR028082">
    <property type="entry name" value="Peripla_BP_I"/>
</dbReference>
<dbReference type="Pfam" id="PF13377">
    <property type="entry name" value="Peripla_BP_3"/>
    <property type="match status" value="1"/>
</dbReference>
<dbReference type="AlphaFoldDB" id="A0A918EHI0"/>
<dbReference type="Proteomes" id="UP000639606">
    <property type="component" value="Unassembled WGS sequence"/>
</dbReference>
<dbReference type="SUPFAM" id="SSF47413">
    <property type="entry name" value="lambda repressor-like DNA-binding domains"/>
    <property type="match status" value="1"/>
</dbReference>
<sequence length="375" mass="38899">MTTIREIAELCGVSVATVSRVFNQPSTVSREKREVVERVARELDYRPNESARALATKRSGLIGLVWDTDHRRPGWRHPYLQELLIGLKSALSAHGYHLLMLATSGSAALRAVGASLADPVAYVNMTRRHHLGGLVLIDSGSDAPAFAAFAQSGLPCVAVDVAVQGPRATYVTSDNVGGARMAVQHLVAAGHRRIATITGPPHNRPATDRLAGYRAAMAEADLPVPPEYVVVGDFYRPSGQAAMRALLALPDPPTAVFAAGDEMAVGAMLAARHAGLAVPSDVAVIGFDDIELAALVDPPLTTLAQDKAGIGVAAARAVLTMVHGGEPPVPAFLPTKLVVRASVSDGPGSVGAARPPGSLPTGPTPTPSEASECAS</sequence>
<reference evidence="6" key="2">
    <citation type="submission" date="2020-09" db="EMBL/GenBank/DDBJ databases">
        <authorList>
            <person name="Sun Q."/>
            <person name="Ohkuma M."/>
        </authorList>
    </citation>
    <scope>NUCLEOTIDE SEQUENCE</scope>
    <source>
        <strain evidence="6">JCM 3313</strain>
    </source>
</reference>
<dbReference type="RefSeq" id="WP_189227146.1">
    <property type="nucleotide sequence ID" value="NZ_BMRG01000022.1"/>
</dbReference>
<proteinExistence type="predicted"/>
<keyword evidence="2" id="KW-0238">DNA-binding</keyword>
<evidence type="ECO:0000256" key="1">
    <source>
        <dbReference type="ARBA" id="ARBA00023015"/>
    </source>
</evidence>
<dbReference type="SMART" id="SM00354">
    <property type="entry name" value="HTH_LACI"/>
    <property type="match status" value="1"/>
</dbReference>
<keyword evidence="7" id="KW-1185">Reference proteome</keyword>
<dbReference type="InterPro" id="IPR010982">
    <property type="entry name" value="Lambda_DNA-bd_dom_sf"/>
</dbReference>
<dbReference type="CDD" id="cd01392">
    <property type="entry name" value="HTH_LacI"/>
    <property type="match status" value="1"/>
</dbReference>
<organism evidence="6 7">
    <name type="scientific">Saccharothrix coeruleofusca</name>
    <dbReference type="NCBI Taxonomy" id="33919"/>
    <lineage>
        <taxon>Bacteria</taxon>
        <taxon>Bacillati</taxon>
        <taxon>Actinomycetota</taxon>
        <taxon>Actinomycetes</taxon>
        <taxon>Pseudonocardiales</taxon>
        <taxon>Pseudonocardiaceae</taxon>
        <taxon>Saccharothrix</taxon>
    </lineage>
</organism>
<accession>A0A918EHI0</accession>
<dbReference type="PANTHER" id="PTHR30146:SF109">
    <property type="entry name" value="HTH-TYPE TRANSCRIPTIONAL REGULATOR GALS"/>
    <property type="match status" value="1"/>
</dbReference>
<dbReference type="Gene3D" id="1.10.260.40">
    <property type="entry name" value="lambda repressor-like DNA-binding domains"/>
    <property type="match status" value="1"/>
</dbReference>
<evidence type="ECO:0000256" key="3">
    <source>
        <dbReference type="ARBA" id="ARBA00023163"/>
    </source>
</evidence>
<dbReference type="PROSITE" id="PS50932">
    <property type="entry name" value="HTH_LACI_2"/>
    <property type="match status" value="1"/>
</dbReference>
<dbReference type="InterPro" id="IPR046335">
    <property type="entry name" value="LacI/GalR-like_sensor"/>
</dbReference>
<evidence type="ECO:0000313" key="6">
    <source>
        <dbReference type="EMBL" id="GGP81798.1"/>
    </source>
</evidence>
<feature type="domain" description="HTH lacI-type" evidence="5">
    <location>
        <begin position="2"/>
        <end position="56"/>
    </location>
</feature>
<dbReference type="Pfam" id="PF00356">
    <property type="entry name" value="LacI"/>
    <property type="match status" value="1"/>
</dbReference>
<gene>
    <name evidence="6" type="primary">lacI</name>
    <name evidence="6" type="ORF">GCM10010185_64740</name>
</gene>
<dbReference type="PANTHER" id="PTHR30146">
    <property type="entry name" value="LACI-RELATED TRANSCRIPTIONAL REPRESSOR"/>
    <property type="match status" value="1"/>
</dbReference>
<dbReference type="GO" id="GO:0000976">
    <property type="term" value="F:transcription cis-regulatory region binding"/>
    <property type="evidence" value="ECO:0007669"/>
    <property type="project" value="TreeGrafter"/>
</dbReference>
<comment type="caution">
    <text evidence="6">The sequence shown here is derived from an EMBL/GenBank/DDBJ whole genome shotgun (WGS) entry which is preliminary data.</text>
</comment>
<evidence type="ECO:0000313" key="7">
    <source>
        <dbReference type="Proteomes" id="UP000639606"/>
    </source>
</evidence>